<dbReference type="PANTHER" id="PTHR19372">
    <property type="entry name" value="SULFITE REDUCTASE"/>
    <property type="match status" value="1"/>
</dbReference>
<reference evidence="7" key="1">
    <citation type="journal article" date="2020" name="mSystems">
        <title>Genome- and Community-Level Interaction Insights into Carbon Utilization and Element Cycling Functions of Hydrothermarchaeota in Hydrothermal Sediment.</title>
        <authorList>
            <person name="Zhou Z."/>
            <person name="Liu Y."/>
            <person name="Xu W."/>
            <person name="Pan J."/>
            <person name="Luo Z.H."/>
            <person name="Li M."/>
        </authorList>
    </citation>
    <scope>NUCLEOTIDE SEQUENCE [LARGE SCALE GENOMIC DNA]</scope>
    <source>
        <strain evidence="7">SpSt-210</strain>
    </source>
</reference>
<dbReference type="Gene3D" id="3.90.420.10">
    <property type="entry name" value="Oxidoreductase, molybdopterin-binding domain"/>
    <property type="match status" value="1"/>
</dbReference>
<dbReference type="GO" id="GO:0006790">
    <property type="term" value="P:sulfur compound metabolic process"/>
    <property type="evidence" value="ECO:0007669"/>
    <property type="project" value="TreeGrafter"/>
</dbReference>
<dbReference type="GO" id="GO:0043546">
    <property type="term" value="F:molybdopterin cofactor binding"/>
    <property type="evidence" value="ECO:0007669"/>
    <property type="project" value="TreeGrafter"/>
</dbReference>
<dbReference type="GO" id="GO:0020037">
    <property type="term" value="F:heme binding"/>
    <property type="evidence" value="ECO:0007669"/>
    <property type="project" value="TreeGrafter"/>
</dbReference>
<dbReference type="Pfam" id="PF00174">
    <property type="entry name" value="Oxidored_molyb"/>
    <property type="match status" value="1"/>
</dbReference>
<evidence type="ECO:0000256" key="1">
    <source>
        <dbReference type="ARBA" id="ARBA00001924"/>
    </source>
</evidence>
<dbReference type="InterPro" id="IPR014756">
    <property type="entry name" value="Ig_E-set"/>
</dbReference>
<feature type="domain" description="Moybdenum cofactor oxidoreductase dimerisation" evidence="6">
    <location>
        <begin position="235"/>
        <end position="345"/>
    </location>
</feature>
<comment type="cofactor">
    <cofactor evidence="1">
        <name>Mo-molybdopterin</name>
        <dbReference type="ChEBI" id="CHEBI:71302"/>
    </cofactor>
</comment>
<dbReference type="GO" id="GO:0030151">
    <property type="term" value="F:molybdenum ion binding"/>
    <property type="evidence" value="ECO:0007669"/>
    <property type="project" value="InterPro"/>
</dbReference>
<dbReference type="AlphaFoldDB" id="A0A831X774"/>
<organism evidence="7">
    <name type="scientific">Thermorudis peleae</name>
    <dbReference type="NCBI Taxonomy" id="1382356"/>
    <lineage>
        <taxon>Bacteria</taxon>
        <taxon>Pseudomonadati</taxon>
        <taxon>Thermomicrobiota</taxon>
        <taxon>Thermomicrobia</taxon>
        <taxon>Thermomicrobia incertae sedis</taxon>
        <taxon>Thermorudis</taxon>
    </lineage>
</organism>
<keyword evidence="3" id="KW-0479">Metal-binding</keyword>
<dbReference type="Pfam" id="PF03404">
    <property type="entry name" value="Mo-co_dimer"/>
    <property type="match status" value="1"/>
</dbReference>
<accession>A0A831X774</accession>
<dbReference type="PRINTS" id="PR00407">
    <property type="entry name" value="EUMOPTERIN"/>
</dbReference>
<comment type="caution">
    <text evidence="7">The sequence shown here is derived from an EMBL/GenBank/DDBJ whole genome shotgun (WGS) entry which is preliminary data.</text>
</comment>
<protein>
    <submittedName>
        <fullName evidence="7">Sulfite oxidase</fullName>
    </submittedName>
</protein>
<evidence type="ECO:0000259" key="5">
    <source>
        <dbReference type="Pfam" id="PF00174"/>
    </source>
</evidence>
<dbReference type="InterPro" id="IPR008335">
    <property type="entry name" value="Mopterin_OxRdtase_euk"/>
</dbReference>
<dbReference type="InterPro" id="IPR000572">
    <property type="entry name" value="OxRdtase_Mopterin-bd_dom"/>
</dbReference>
<dbReference type="GO" id="GO:0008482">
    <property type="term" value="F:sulfite oxidase activity"/>
    <property type="evidence" value="ECO:0007669"/>
    <property type="project" value="TreeGrafter"/>
</dbReference>
<dbReference type="PANTHER" id="PTHR19372:SF7">
    <property type="entry name" value="SULFITE OXIDASE, MITOCHONDRIAL"/>
    <property type="match status" value="1"/>
</dbReference>
<keyword evidence="2" id="KW-0500">Molybdenum</keyword>
<evidence type="ECO:0000256" key="2">
    <source>
        <dbReference type="ARBA" id="ARBA00022505"/>
    </source>
</evidence>
<evidence type="ECO:0000256" key="3">
    <source>
        <dbReference type="ARBA" id="ARBA00022723"/>
    </source>
</evidence>
<evidence type="ECO:0000256" key="4">
    <source>
        <dbReference type="ARBA" id="ARBA00023002"/>
    </source>
</evidence>
<dbReference type="EMBL" id="DSIY01000140">
    <property type="protein sequence ID" value="HEG90912.1"/>
    <property type="molecule type" value="Genomic_DNA"/>
</dbReference>
<proteinExistence type="predicted"/>
<dbReference type="InterPro" id="IPR005066">
    <property type="entry name" value="MoCF_OxRdtse_dimer"/>
</dbReference>
<evidence type="ECO:0000259" key="6">
    <source>
        <dbReference type="Pfam" id="PF03404"/>
    </source>
</evidence>
<gene>
    <name evidence="7" type="ORF">ENP34_05675</name>
</gene>
<dbReference type="Gene3D" id="2.60.40.650">
    <property type="match status" value="1"/>
</dbReference>
<feature type="domain" description="Oxidoreductase molybdopterin-binding" evidence="5">
    <location>
        <begin position="38"/>
        <end position="210"/>
    </location>
</feature>
<name>A0A831X774_9BACT</name>
<evidence type="ECO:0000313" key="7">
    <source>
        <dbReference type="EMBL" id="HEG90912.1"/>
    </source>
</evidence>
<dbReference type="InterPro" id="IPR036374">
    <property type="entry name" value="OxRdtase_Mopterin-bd_sf"/>
</dbReference>
<dbReference type="CDD" id="cd02110">
    <property type="entry name" value="SO_family_Moco_dimer"/>
    <property type="match status" value="1"/>
</dbReference>
<dbReference type="SUPFAM" id="SSF56524">
    <property type="entry name" value="Oxidoreductase molybdopterin-binding domain"/>
    <property type="match status" value="1"/>
</dbReference>
<keyword evidence="4" id="KW-0560">Oxidoreductase</keyword>
<sequence length="350" mass="38012">MLTMRLVIVEREPLNAETPPDALAEPLTPAELFYVRNHFAVPSLDPEPPALRVEGAVERALELSLADLQRLPSRTIAVTLECAGNGRTLLTPTPGGTPWRLGAVGTARFTGAPLSLVLDQAGLRSEAVELLFVGADQGEVQPGRVEPFARSLPVEEARGPDVLLAWAMNDEPLSAEHGFPVRLVVPGWYGMASVKWLVRIVALERAFEGYFQREHYRYVKGDSPVELAPPVTRARVRSLILRPADGARLPLGPVEFSGIAWSGYGPVTRVQVSIDGSASWTTAELGADQGPYAARPWSFRWRPLQPGRYTVLARATDALGNVQPLSPPWNRLGYGNNACHAIQVVVGQEG</sequence>
<dbReference type="SUPFAM" id="SSF81296">
    <property type="entry name" value="E set domains"/>
    <property type="match status" value="1"/>
</dbReference>